<dbReference type="PANTHER" id="PTHR48081:SF8">
    <property type="entry name" value="ALPHA_BETA HYDROLASE FOLD-3 DOMAIN-CONTAINING PROTEIN-RELATED"/>
    <property type="match status" value="1"/>
</dbReference>
<dbReference type="GO" id="GO:0016787">
    <property type="term" value="F:hydrolase activity"/>
    <property type="evidence" value="ECO:0007669"/>
    <property type="project" value="UniProtKB-KW"/>
</dbReference>
<dbReference type="Proteomes" id="UP000614334">
    <property type="component" value="Unassembled WGS sequence"/>
</dbReference>
<evidence type="ECO:0000259" key="4">
    <source>
        <dbReference type="Pfam" id="PF07859"/>
    </source>
</evidence>
<dbReference type="PANTHER" id="PTHR48081">
    <property type="entry name" value="AB HYDROLASE SUPERFAMILY PROTEIN C4A8.06C"/>
    <property type="match status" value="1"/>
</dbReference>
<feature type="chain" id="PRO_5034157027" evidence="3">
    <location>
        <begin position="28"/>
        <end position="312"/>
    </location>
</feature>
<evidence type="ECO:0000256" key="1">
    <source>
        <dbReference type="ARBA" id="ARBA00010515"/>
    </source>
</evidence>
<feature type="domain" description="Alpha/beta hydrolase fold-3" evidence="4">
    <location>
        <begin position="80"/>
        <end position="283"/>
    </location>
</feature>
<dbReference type="EMBL" id="JACYCF010000002">
    <property type="protein sequence ID" value="KAF8760241.1"/>
    <property type="molecule type" value="Genomic_DNA"/>
</dbReference>
<comment type="similarity">
    <text evidence="1">Belongs to the 'GDXG' lipolytic enzyme family.</text>
</comment>
<reference evidence="5" key="1">
    <citation type="submission" date="2020-09" db="EMBL/GenBank/DDBJ databases">
        <title>Comparative genome analyses of four rice-infecting Rhizoctonia solani isolates reveal extensive enrichment of homogalacturonan modification genes.</title>
        <authorList>
            <person name="Lee D.-Y."/>
            <person name="Jeon J."/>
            <person name="Kim K.-T."/>
            <person name="Cheong K."/>
            <person name="Song H."/>
            <person name="Choi G."/>
            <person name="Ko J."/>
            <person name="Opiyo S.O."/>
            <person name="Zuo S."/>
            <person name="Madhav S."/>
            <person name="Lee Y.-H."/>
            <person name="Wang G.-L."/>
        </authorList>
    </citation>
    <scope>NUCLEOTIDE SEQUENCE</scope>
    <source>
        <strain evidence="5">AG1-IA B2</strain>
    </source>
</reference>
<accession>A0A8H7ILH6</accession>
<evidence type="ECO:0000256" key="2">
    <source>
        <dbReference type="ARBA" id="ARBA00022801"/>
    </source>
</evidence>
<name>A0A8H7ILH6_9AGAM</name>
<dbReference type="InterPro" id="IPR050300">
    <property type="entry name" value="GDXG_lipolytic_enzyme"/>
</dbReference>
<evidence type="ECO:0000256" key="3">
    <source>
        <dbReference type="SAM" id="SignalP"/>
    </source>
</evidence>
<sequence>MFGNSPTSTIFLKLCLIVLSPIIVHLSKPNHPPRASPFIQSNGQAAPVAVGSTRTFDLGKFKVLVLTPMSERPSEGWPVLLFIHGGGYLLGNAETGISFFSRACVGCAGTPYPAAIDDCWNAFEWLRGTGKEELGLDIRVRGCGRSVVGGTLSAVIAQRASLASPRIPLVLQILIVPGTDMTFTVDDKSKWTPSMLEYQNVWALRALDMLWLRDHYLPNVEDRAKPDASPLLQEDDKAYEGLAPALVIVTEFDILKSEGIMYAEKMRERGVTVTLKEVKGLSHLGLSADHVCEISRAVRAEEIDYLKKAFSK</sequence>
<dbReference type="Pfam" id="PF07859">
    <property type="entry name" value="Abhydrolase_3"/>
    <property type="match status" value="1"/>
</dbReference>
<dbReference type="AlphaFoldDB" id="A0A8H7ILH6"/>
<dbReference type="InterPro" id="IPR013094">
    <property type="entry name" value="AB_hydrolase_3"/>
</dbReference>
<gene>
    <name evidence="5" type="ORF">RHS01_02234</name>
</gene>
<organism evidence="5 6">
    <name type="scientific">Rhizoctonia solani</name>
    <dbReference type="NCBI Taxonomy" id="456999"/>
    <lineage>
        <taxon>Eukaryota</taxon>
        <taxon>Fungi</taxon>
        <taxon>Dikarya</taxon>
        <taxon>Basidiomycota</taxon>
        <taxon>Agaricomycotina</taxon>
        <taxon>Agaricomycetes</taxon>
        <taxon>Cantharellales</taxon>
        <taxon>Ceratobasidiaceae</taxon>
        <taxon>Rhizoctonia</taxon>
    </lineage>
</organism>
<keyword evidence="3" id="KW-0732">Signal</keyword>
<keyword evidence="2" id="KW-0378">Hydrolase</keyword>
<feature type="signal peptide" evidence="3">
    <location>
        <begin position="1"/>
        <end position="27"/>
    </location>
</feature>
<dbReference type="InterPro" id="IPR029058">
    <property type="entry name" value="AB_hydrolase_fold"/>
</dbReference>
<dbReference type="Gene3D" id="3.40.50.1820">
    <property type="entry name" value="alpha/beta hydrolase"/>
    <property type="match status" value="1"/>
</dbReference>
<comment type="caution">
    <text evidence="5">The sequence shown here is derived from an EMBL/GenBank/DDBJ whole genome shotgun (WGS) entry which is preliminary data.</text>
</comment>
<dbReference type="PROSITE" id="PS01173">
    <property type="entry name" value="LIPASE_GDXG_HIS"/>
    <property type="match status" value="1"/>
</dbReference>
<evidence type="ECO:0000313" key="5">
    <source>
        <dbReference type="EMBL" id="KAF8760241.1"/>
    </source>
</evidence>
<proteinExistence type="inferred from homology"/>
<dbReference type="SUPFAM" id="SSF53474">
    <property type="entry name" value="alpha/beta-Hydrolases"/>
    <property type="match status" value="1"/>
</dbReference>
<dbReference type="InterPro" id="IPR002168">
    <property type="entry name" value="Lipase_GDXG_HIS_AS"/>
</dbReference>
<evidence type="ECO:0000313" key="6">
    <source>
        <dbReference type="Proteomes" id="UP000614334"/>
    </source>
</evidence>
<protein>
    <submittedName>
        <fullName evidence="5">Lipase esterase</fullName>
    </submittedName>
</protein>